<dbReference type="EMBL" id="ASHM01043081">
    <property type="protein sequence ID" value="PNX82971.1"/>
    <property type="molecule type" value="Genomic_DNA"/>
</dbReference>
<reference evidence="8 9" key="1">
    <citation type="journal article" date="2014" name="Am. J. Bot.">
        <title>Genome assembly and annotation for red clover (Trifolium pratense; Fabaceae).</title>
        <authorList>
            <person name="Istvanek J."/>
            <person name="Jaros M."/>
            <person name="Krenek A."/>
            <person name="Repkova J."/>
        </authorList>
    </citation>
    <scope>NUCLEOTIDE SEQUENCE [LARGE SCALE GENOMIC DNA]</scope>
    <source>
        <strain evidence="9">cv. Tatra</strain>
        <tissue evidence="8">Young leaves</tissue>
    </source>
</reference>
<dbReference type="SUPFAM" id="SSF48264">
    <property type="entry name" value="Cytochrome P450"/>
    <property type="match status" value="1"/>
</dbReference>
<evidence type="ECO:0000256" key="5">
    <source>
        <dbReference type="ARBA" id="ARBA00023002"/>
    </source>
</evidence>
<dbReference type="GO" id="GO:0005506">
    <property type="term" value="F:iron ion binding"/>
    <property type="evidence" value="ECO:0007669"/>
    <property type="project" value="InterPro"/>
</dbReference>
<dbReference type="PANTHER" id="PTHR24296">
    <property type="entry name" value="CYTOCHROME P450"/>
    <property type="match status" value="1"/>
</dbReference>
<name>A0A2K3LWR2_TRIPR</name>
<protein>
    <submittedName>
        <fullName evidence="8">Cytochrome p450</fullName>
    </submittedName>
</protein>
<evidence type="ECO:0000256" key="7">
    <source>
        <dbReference type="ARBA" id="ARBA00023033"/>
    </source>
</evidence>
<dbReference type="GO" id="GO:0020037">
    <property type="term" value="F:heme binding"/>
    <property type="evidence" value="ECO:0007669"/>
    <property type="project" value="InterPro"/>
</dbReference>
<evidence type="ECO:0000256" key="3">
    <source>
        <dbReference type="ARBA" id="ARBA00022617"/>
    </source>
</evidence>
<evidence type="ECO:0000313" key="8">
    <source>
        <dbReference type="EMBL" id="PNX82971.1"/>
    </source>
</evidence>
<evidence type="ECO:0000313" key="9">
    <source>
        <dbReference type="Proteomes" id="UP000236291"/>
    </source>
</evidence>
<dbReference type="InterPro" id="IPR036396">
    <property type="entry name" value="Cyt_P450_sf"/>
</dbReference>
<organism evidence="8 9">
    <name type="scientific">Trifolium pratense</name>
    <name type="common">Red clover</name>
    <dbReference type="NCBI Taxonomy" id="57577"/>
    <lineage>
        <taxon>Eukaryota</taxon>
        <taxon>Viridiplantae</taxon>
        <taxon>Streptophyta</taxon>
        <taxon>Embryophyta</taxon>
        <taxon>Tracheophyta</taxon>
        <taxon>Spermatophyta</taxon>
        <taxon>Magnoliopsida</taxon>
        <taxon>eudicotyledons</taxon>
        <taxon>Gunneridae</taxon>
        <taxon>Pentapetalae</taxon>
        <taxon>rosids</taxon>
        <taxon>fabids</taxon>
        <taxon>Fabales</taxon>
        <taxon>Fabaceae</taxon>
        <taxon>Papilionoideae</taxon>
        <taxon>50 kb inversion clade</taxon>
        <taxon>NPAAA clade</taxon>
        <taxon>Hologalegina</taxon>
        <taxon>IRL clade</taxon>
        <taxon>Trifolieae</taxon>
        <taxon>Trifolium</taxon>
    </lineage>
</organism>
<keyword evidence="7" id="KW-0503">Monooxygenase</keyword>
<sequence>MRCAMDSIFNVGFGTELNCLEGSSKEGTEFMKAFDESNALIYWRFVDPIWSIKRYLNIGGEAKLKRNIKLMDEFVNRVIKTKKERLELQEDSVS</sequence>
<dbReference type="AlphaFoldDB" id="A0A2K3LWR2"/>
<dbReference type="GO" id="GO:0016705">
    <property type="term" value="F:oxidoreductase activity, acting on paired donors, with incorporation or reduction of molecular oxygen"/>
    <property type="evidence" value="ECO:0007669"/>
    <property type="project" value="InterPro"/>
</dbReference>
<evidence type="ECO:0000256" key="4">
    <source>
        <dbReference type="ARBA" id="ARBA00022723"/>
    </source>
</evidence>
<keyword evidence="4" id="KW-0479">Metal-binding</keyword>
<comment type="caution">
    <text evidence="8">The sequence shown here is derived from an EMBL/GenBank/DDBJ whole genome shotgun (WGS) entry which is preliminary data.</text>
</comment>
<keyword evidence="3" id="KW-0349">Heme</keyword>
<accession>A0A2K3LWR2</accession>
<evidence type="ECO:0000256" key="6">
    <source>
        <dbReference type="ARBA" id="ARBA00023004"/>
    </source>
</evidence>
<dbReference type="STRING" id="57577.A0A2K3LWR2"/>
<keyword evidence="5" id="KW-0560">Oxidoreductase</keyword>
<evidence type="ECO:0000256" key="1">
    <source>
        <dbReference type="ARBA" id="ARBA00001971"/>
    </source>
</evidence>
<dbReference type="Proteomes" id="UP000236291">
    <property type="component" value="Unassembled WGS sequence"/>
</dbReference>
<dbReference type="Gene3D" id="1.10.630.10">
    <property type="entry name" value="Cytochrome P450"/>
    <property type="match status" value="1"/>
</dbReference>
<dbReference type="GO" id="GO:0004497">
    <property type="term" value="F:monooxygenase activity"/>
    <property type="evidence" value="ECO:0007669"/>
    <property type="project" value="UniProtKB-KW"/>
</dbReference>
<evidence type="ECO:0000256" key="2">
    <source>
        <dbReference type="ARBA" id="ARBA00010617"/>
    </source>
</evidence>
<keyword evidence="6" id="KW-0408">Iron</keyword>
<comment type="cofactor">
    <cofactor evidence="1">
        <name>heme</name>
        <dbReference type="ChEBI" id="CHEBI:30413"/>
    </cofactor>
</comment>
<gene>
    <name evidence="8" type="ORF">L195_g039008</name>
</gene>
<proteinExistence type="inferred from homology"/>
<reference evidence="8 9" key="2">
    <citation type="journal article" date="2017" name="Front. Plant Sci.">
        <title>Gene Classification and Mining of Molecular Markers Useful in Red Clover (Trifolium pratense) Breeding.</title>
        <authorList>
            <person name="Istvanek J."/>
            <person name="Dluhosova J."/>
            <person name="Dluhos P."/>
            <person name="Patkova L."/>
            <person name="Nedelnik J."/>
            <person name="Repkova J."/>
        </authorList>
    </citation>
    <scope>NUCLEOTIDE SEQUENCE [LARGE SCALE GENOMIC DNA]</scope>
    <source>
        <strain evidence="9">cv. Tatra</strain>
        <tissue evidence="8">Young leaves</tissue>
    </source>
</reference>
<comment type="similarity">
    <text evidence="2">Belongs to the cytochrome P450 family.</text>
</comment>